<dbReference type="GO" id="GO:0016301">
    <property type="term" value="F:kinase activity"/>
    <property type="evidence" value="ECO:0007669"/>
    <property type="project" value="UniProtKB-KW"/>
</dbReference>
<comment type="caution">
    <text evidence="3">The sequence shown here is derived from an EMBL/GenBank/DDBJ whole genome shotgun (WGS) entry which is preliminary data.</text>
</comment>
<name>A0AAN6WU12_9PEZI</name>
<feature type="domain" description="Aminoglycoside phosphotransferase" evidence="2">
    <location>
        <begin position="30"/>
        <end position="264"/>
    </location>
</feature>
<dbReference type="InterPro" id="IPR041726">
    <property type="entry name" value="ACAD10_11_N"/>
</dbReference>
<dbReference type="CDD" id="cd05154">
    <property type="entry name" value="ACAD10_11_N-like"/>
    <property type="match status" value="1"/>
</dbReference>
<evidence type="ECO:0000313" key="4">
    <source>
        <dbReference type="Proteomes" id="UP001302126"/>
    </source>
</evidence>
<dbReference type="Proteomes" id="UP001302126">
    <property type="component" value="Unassembled WGS sequence"/>
</dbReference>
<protein>
    <submittedName>
        <fullName evidence="3">Kinase-like domain-containing protein</fullName>
    </submittedName>
</protein>
<proteinExistence type="predicted"/>
<reference evidence="3" key="2">
    <citation type="submission" date="2023-05" db="EMBL/GenBank/DDBJ databases">
        <authorList>
            <consortium name="Lawrence Berkeley National Laboratory"/>
            <person name="Steindorff A."/>
            <person name="Hensen N."/>
            <person name="Bonometti L."/>
            <person name="Westerberg I."/>
            <person name="Brannstrom I.O."/>
            <person name="Guillou S."/>
            <person name="Cros-Aarteil S."/>
            <person name="Calhoun S."/>
            <person name="Haridas S."/>
            <person name="Kuo A."/>
            <person name="Mondo S."/>
            <person name="Pangilinan J."/>
            <person name="Riley R."/>
            <person name="Labutti K."/>
            <person name="Andreopoulos B."/>
            <person name="Lipzen A."/>
            <person name="Chen C."/>
            <person name="Yanf M."/>
            <person name="Daum C."/>
            <person name="Ng V."/>
            <person name="Clum A."/>
            <person name="Ohm R."/>
            <person name="Martin F."/>
            <person name="Silar P."/>
            <person name="Natvig D."/>
            <person name="Lalanne C."/>
            <person name="Gautier V."/>
            <person name="Ament-Velasquez S.L."/>
            <person name="Kruys A."/>
            <person name="Hutchinson M.I."/>
            <person name="Powell A.J."/>
            <person name="Barry K."/>
            <person name="Miller A.N."/>
            <person name="Grigoriev I.V."/>
            <person name="Debuchy R."/>
            <person name="Gladieux P."/>
            <person name="Thoren M.H."/>
            <person name="Johannesson H."/>
        </authorList>
    </citation>
    <scope>NUCLEOTIDE SEQUENCE</scope>
    <source>
        <strain evidence="3">PSN309</strain>
    </source>
</reference>
<dbReference type="PANTHER" id="PTHR47829:SF1">
    <property type="entry name" value="HAD FAMILY PHOSPHATASE"/>
    <property type="match status" value="1"/>
</dbReference>
<dbReference type="Gene3D" id="3.90.1200.10">
    <property type="match status" value="1"/>
</dbReference>
<accession>A0AAN6WU12</accession>
<reference evidence="3" key="1">
    <citation type="journal article" date="2023" name="Mol. Phylogenet. Evol.">
        <title>Genome-scale phylogeny and comparative genomics of the fungal order Sordariales.</title>
        <authorList>
            <person name="Hensen N."/>
            <person name="Bonometti L."/>
            <person name="Westerberg I."/>
            <person name="Brannstrom I.O."/>
            <person name="Guillou S."/>
            <person name="Cros-Aarteil S."/>
            <person name="Calhoun S."/>
            <person name="Haridas S."/>
            <person name="Kuo A."/>
            <person name="Mondo S."/>
            <person name="Pangilinan J."/>
            <person name="Riley R."/>
            <person name="LaButti K."/>
            <person name="Andreopoulos B."/>
            <person name="Lipzen A."/>
            <person name="Chen C."/>
            <person name="Yan M."/>
            <person name="Daum C."/>
            <person name="Ng V."/>
            <person name="Clum A."/>
            <person name="Steindorff A."/>
            <person name="Ohm R.A."/>
            <person name="Martin F."/>
            <person name="Silar P."/>
            <person name="Natvig D.O."/>
            <person name="Lalanne C."/>
            <person name="Gautier V."/>
            <person name="Ament-Velasquez S.L."/>
            <person name="Kruys A."/>
            <person name="Hutchinson M.I."/>
            <person name="Powell A.J."/>
            <person name="Barry K."/>
            <person name="Miller A.N."/>
            <person name="Grigoriev I.V."/>
            <person name="Debuchy R."/>
            <person name="Gladieux P."/>
            <person name="Hiltunen Thoren M."/>
            <person name="Johannesson H."/>
        </authorList>
    </citation>
    <scope>NUCLEOTIDE SEQUENCE</scope>
    <source>
        <strain evidence="3">PSN309</strain>
    </source>
</reference>
<evidence type="ECO:0000259" key="2">
    <source>
        <dbReference type="Pfam" id="PF01636"/>
    </source>
</evidence>
<organism evidence="3 4">
    <name type="scientific">Podospora australis</name>
    <dbReference type="NCBI Taxonomy" id="1536484"/>
    <lineage>
        <taxon>Eukaryota</taxon>
        <taxon>Fungi</taxon>
        <taxon>Dikarya</taxon>
        <taxon>Ascomycota</taxon>
        <taxon>Pezizomycotina</taxon>
        <taxon>Sordariomycetes</taxon>
        <taxon>Sordariomycetidae</taxon>
        <taxon>Sordariales</taxon>
        <taxon>Podosporaceae</taxon>
        <taxon>Podospora</taxon>
    </lineage>
</organism>
<keyword evidence="3" id="KW-0808">Transferase</keyword>
<dbReference type="AlphaFoldDB" id="A0AAN6WU12"/>
<sequence length="408" mass="45584">MAGRVRQRIDIGALEKWLNKNVPYIETPLDVRQFGFGQSNPTYQLISPDGKRYVLRKKPPGRLVSKTAHKVEREYRIIAALAKTDVPVPKAYCLCEDESVIGTPFYIMEFLDGRIFEDPVIPNVLPDHRREIWADAVRTLAKLHRVDPKSVGLEGFGKHTGFYTRQVNTWRAICDAQAAVEDVDTREAVGPLPHFTQLMDYFSDEKQQPADKGTLIHGDFKIDNMVFHKTEPRVIGILDWEMSTIGNPLSDISNLVTPYYTARLDPSRSVNVHPGFLPRATRGLPTPDEITTLYFSVVDPPASNNSSSSSLELSLPHEPALSQNRQRELQWAQAFNIFRLSAICQGIAARYAGRQASSEQAKRHADARAPLAEFAWELVQQNVRGGVAGNHGKKAAGTSDDEGVKSKL</sequence>
<dbReference type="Pfam" id="PF01636">
    <property type="entry name" value="APH"/>
    <property type="match status" value="1"/>
</dbReference>
<dbReference type="EMBL" id="MU864394">
    <property type="protein sequence ID" value="KAK4187976.1"/>
    <property type="molecule type" value="Genomic_DNA"/>
</dbReference>
<evidence type="ECO:0000256" key="1">
    <source>
        <dbReference type="SAM" id="MobiDB-lite"/>
    </source>
</evidence>
<dbReference type="InterPro" id="IPR002575">
    <property type="entry name" value="Aminoglycoside_PTrfase"/>
</dbReference>
<evidence type="ECO:0000313" key="3">
    <source>
        <dbReference type="EMBL" id="KAK4187976.1"/>
    </source>
</evidence>
<gene>
    <name evidence="3" type="ORF">QBC35DRAFT_497440</name>
</gene>
<keyword evidence="3" id="KW-0418">Kinase</keyword>
<dbReference type="PANTHER" id="PTHR47829">
    <property type="entry name" value="HYDROLASE, PUTATIVE (AFU_ORTHOLOGUE AFUA_1G12880)-RELATED"/>
    <property type="match status" value="1"/>
</dbReference>
<dbReference type="InterPro" id="IPR011009">
    <property type="entry name" value="Kinase-like_dom_sf"/>
</dbReference>
<keyword evidence="4" id="KW-1185">Reference proteome</keyword>
<feature type="region of interest" description="Disordered" evidence="1">
    <location>
        <begin position="387"/>
        <end position="408"/>
    </location>
</feature>
<dbReference type="SUPFAM" id="SSF56112">
    <property type="entry name" value="Protein kinase-like (PK-like)"/>
    <property type="match status" value="1"/>
</dbReference>
<dbReference type="InterPro" id="IPR052898">
    <property type="entry name" value="ACAD10-like"/>
</dbReference>
<dbReference type="Gene3D" id="3.30.200.20">
    <property type="entry name" value="Phosphorylase Kinase, domain 1"/>
    <property type="match status" value="1"/>
</dbReference>